<gene>
    <name evidence="6" type="primary">lptC</name>
    <name evidence="6" type="ORF">WB794_10680</name>
</gene>
<dbReference type="GO" id="GO:0030288">
    <property type="term" value="C:outer membrane-bounded periplasmic space"/>
    <property type="evidence" value="ECO:0007669"/>
    <property type="project" value="TreeGrafter"/>
</dbReference>
<dbReference type="GO" id="GO:0005886">
    <property type="term" value="C:plasma membrane"/>
    <property type="evidence" value="ECO:0007669"/>
    <property type="project" value="InterPro"/>
</dbReference>
<evidence type="ECO:0000313" key="7">
    <source>
        <dbReference type="Proteomes" id="UP001364472"/>
    </source>
</evidence>
<dbReference type="PANTHER" id="PTHR37481:SF1">
    <property type="entry name" value="LIPOPOLYSACCHARIDE EXPORT SYSTEM PROTEIN LPTC"/>
    <property type="match status" value="1"/>
</dbReference>
<keyword evidence="4" id="KW-1133">Transmembrane helix</keyword>
<evidence type="ECO:0000256" key="1">
    <source>
        <dbReference type="ARBA" id="ARBA00022475"/>
    </source>
</evidence>
<organism evidence="6 7">
    <name type="scientific">Denitratimonas tolerans</name>
    <dbReference type="NCBI Taxonomy" id="1338420"/>
    <lineage>
        <taxon>Bacteria</taxon>
        <taxon>Pseudomonadati</taxon>
        <taxon>Pseudomonadota</taxon>
        <taxon>Gammaproteobacteria</taxon>
        <taxon>Lysobacterales</taxon>
        <taxon>Lysobacteraceae</taxon>
        <taxon>Denitratimonas</taxon>
    </lineage>
</organism>
<dbReference type="InterPro" id="IPR026265">
    <property type="entry name" value="LptC"/>
</dbReference>
<accession>A0AAW9RAY9</accession>
<evidence type="ECO:0000256" key="2">
    <source>
        <dbReference type="ARBA" id="ARBA00022519"/>
    </source>
</evidence>
<evidence type="ECO:0000256" key="4">
    <source>
        <dbReference type="ARBA" id="ARBA00022989"/>
    </source>
</evidence>
<dbReference type="GO" id="GO:0015221">
    <property type="term" value="F:lipopolysaccharide transmembrane transporter activity"/>
    <property type="evidence" value="ECO:0007669"/>
    <property type="project" value="InterPro"/>
</dbReference>
<dbReference type="Proteomes" id="UP001364472">
    <property type="component" value="Unassembled WGS sequence"/>
</dbReference>
<evidence type="ECO:0000313" key="6">
    <source>
        <dbReference type="EMBL" id="MEJ1250134.1"/>
    </source>
</evidence>
<name>A0AAW9RAY9_9GAMM</name>
<keyword evidence="1" id="KW-1003">Cell membrane</keyword>
<dbReference type="RefSeq" id="WP_337335833.1">
    <property type="nucleotide sequence ID" value="NZ_JBBDHC010000015.1"/>
</dbReference>
<proteinExistence type="predicted"/>
<reference evidence="6 7" key="1">
    <citation type="journal article" date="2016" name="Antonie Van Leeuwenhoek">
        <title>Denitratimonas tolerans gen. nov., sp. nov., a denitrifying bacterium isolated from a bioreactor for tannery wastewater treatment.</title>
        <authorList>
            <person name="Han S.I."/>
            <person name="Kim J.O."/>
            <person name="Lee Y.R."/>
            <person name="Ekpeghere K.I."/>
            <person name="Koh S.C."/>
            <person name="Whang K.S."/>
        </authorList>
    </citation>
    <scope>NUCLEOTIDE SEQUENCE [LARGE SCALE GENOMIC DNA]</scope>
    <source>
        <strain evidence="6 7">KACC 17565</strain>
    </source>
</reference>
<keyword evidence="7" id="KW-1185">Reference proteome</keyword>
<dbReference type="NCBIfam" id="TIGR04409">
    <property type="entry name" value="LptC_YrbK"/>
    <property type="match status" value="1"/>
</dbReference>
<dbReference type="Pfam" id="PF06835">
    <property type="entry name" value="LptC"/>
    <property type="match status" value="1"/>
</dbReference>
<evidence type="ECO:0000256" key="3">
    <source>
        <dbReference type="ARBA" id="ARBA00022692"/>
    </source>
</evidence>
<keyword evidence="2" id="KW-0997">Cell inner membrane</keyword>
<dbReference type="AlphaFoldDB" id="A0AAW9RAY9"/>
<protein>
    <submittedName>
        <fullName evidence="6">LPS export ABC transporter periplasmic protein LptC</fullName>
    </submittedName>
</protein>
<dbReference type="InterPro" id="IPR052363">
    <property type="entry name" value="LPS_export_LptC"/>
</dbReference>
<comment type="caution">
    <text evidence="6">The sequence shown here is derived from an EMBL/GenBank/DDBJ whole genome shotgun (WGS) entry which is preliminary data.</text>
</comment>
<dbReference type="Gene3D" id="2.60.450.10">
    <property type="entry name" value="Lipopolysaccharide (LPS) transport protein A like domain"/>
    <property type="match status" value="1"/>
</dbReference>
<dbReference type="PANTHER" id="PTHR37481">
    <property type="entry name" value="LIPOPOLYSACCHARIDE EXPORT SYSTEM PROTEIN LPTC"/>
    <property type="match status" value="1"/>
</dbReference>
<dbReference type="GO" id="GO:0017089">
    <property type="term" value="F:glycolipid transfer activity"/>
    <property type="evidence" value="ECO:0007669"/>
    <property type="project" value="TreeGrafter"/>
</dbReference>
<evidence type="ECO:0000256" key="5">
    <source>
        <dbReference type="ARBA" id="ARBA00023136"/>
    </source>
</evidence>
<dbReference type="InterPro" id="IPR010664">
    <property type="entry name" value="LipoPS_assembly_LptC-rel"/>
</dbReference>
<keyword evidence="5" id="KW-0472">Membrane</keyword>
<sequence>MRLPRWVPGALLLVAAATSSLALWWLYRQDEPEPLTGPPRSDYFLSDFDLVALDSGGKESFHVTGPYLSRHPYLGTIEIEQPRFALPDSREGTWLARADRAWVDAGGTELRLIGAVALDSPPEGGSGELAFRSERLDVFPRERKVQSDAVVTLTSRDSILRGRGLRADLDTRRFQLLDEVTGHYASPVSTPRR</sequence>
<dbReference type="EMBL" id="JBBDHC010000015">
    <property type="protein sequence ID" value="MEJ1250134.1"/>
    <property type="molecule type" value="Genomic_DNA"/>
</dbReference>
<keyword evidence="3" id="KW-0812">Transmembrane</keyword>